<dbReference type="AlphaFoldDB" id="A0A1C6RLT3"/>
<dbReference type="Gene3D" id="3.40.50.2000">
    <property type="entry name" value="Glycogen Phosphorylase B"/>
    <property type="match status" value="2"/>
</dbReference>
<evidence type="ECO:0000313" key="2">
    <source>
        <dbReference type="EMBL" id="SCL18006.1"/>
    </source>
</evidence>
<gene>
    <name evidence="2" type="ORF">GA0074694_2205</name>
</gene>
<accession>A0A1C6RLT3</accession>
<dbReference type="STRING" id="47866.GA0074694_2205"/>
<dbReference type="PANTHER" id="PTHR21015:SF22">
    <property type="entry name" value="GLYCOSYLTRANSFERASE"/>
    <property type="match status" value="1"/>
</dbReference>
<dbReference type="RefSeq" id="WP_091456371.1">
    <property type="nucleotide sequence ID" value="NZ_FMHU01000001.1"/>
</dbReference>
<feature type="domain" description="Glycosyl transferase family 28 C-terminal" evidence="1">
    <location>
        <begin position="283"/>
        <end position="354"/>
    </location>
</feature>
<keyword evidence="2" id="KW-0808">Transferase</keyword>
<reference evidence="3" key="1">
    <citation type="submission" date="2016-06" db="EMBL/GenBank/DDBJ databases">
        <authorList>
            <person name="Varghese N."/>
        </authorList>
    </citation>
    <scope>NUCLEOTIDE SEQUENCE [LARGE SCALE GENOMIC DNA]</scope>
    <source>
        <strain evidence="3">DSM 46123</strain>
    </source>
</reference>
<dbReference type="EMBL" id="FMHU01000001">
    <property type="protein sequence ID" value="SCL18006.1"/>
    <property type="molecule type" value="Genomic_DNA"/>
</dbReference>
<dbReference type="PANTHER" id="PTHR21015">
    <property type="entry name" value="UDP-N-ACETYLGLUCOSAMINE--N-ACETYLMURAMYL-(PENTAPEPTIDE) PYROPHOSPHORYL-UNDECAPRENOL N-ACETYLGLUCOSAMINE TRANSFERASE 1"/>
    <property type="match status" value="1"/>
</dbReference>
<dbReference type="InterPro" id="IPR007235">
    <property type="entry name" value="Glyco_trans_28_C"/>
</dbReference>
<keyword evidence="3" id="KW-1185">Reference proteome</keyword>
<name>A0A1C6RLT3_9ACTN</name>
<sequence length="421" mass="44429">MKARVLFFPWSAGGGAGYTGRGLAAAGRLGDGFVCAFGPSAVAQMVAEAGYPIVGLPGPEKRPERVPAFLPFANVERVYAVAARYYRTPVVTAHLRRDLAAIDEFRPDIVVTDMQPTAVLAARIRGLPVLSLADTDFLSSNPLAWMPWSAAAPSVLLPHPEALPVLNEVAAEHGLAPVGHVSELLWGDRVLVPSAPEVEPPVPPPAGHAEAVYVGPLYWDPPGAPYQPVRRSGTRHVYVSLGSGAMIGERALREVLAALDRPGVTVFLSAGMRPAAWMREFGNVEVGGFTGITGPIRWADLVFSHGGYSTVIAALAHGRPQLVLPSMSEQEANGRAFLAAHGAGLVARTSQADPVTGALVHQHRHGAETTDPVTPAAALARTVDEAFAEERLAHRAAYAQAALAREQAAADLPELFRSILG</sequence>
<organism evidence="2 3">
    <name type="scientific">Micromonospora inyonensis</name>
    <dbReference type="NCBI Taxonomy" id="47866"/>
    <lineage>
        <taxon>Bacteria</taxon>
        <taxon>Bacillati</taxon>
        <taxon>Actinomycetota</taxon>
        <taxon>Actinomycetes</taxon>
        <taxon>Micromonosporales</taxon>
        <taxon>Micromonosporaceae</taxon>
        <taxon>Micromonospora</taxon>
    </lineage>
</organism>
<dbReference type="Pfam" id="PF04101">
    <property type="entry name" value="Glyco_tran_28_C"/>
    <property type="match status" value="1"/>
</dbReference>
<proteinExistence type="predicted"/>
<protein>
    <submittedName>
        <fullName evidence="2">Glycosyltransferase family 28 C-terminal domain-containing protein</fullName>
    </submittedName>
</protein>
<dbReference type="GO" id="GO:0016758">
    <property type="term" value="F:hexosyltransferase activity"/>
    <property type="evidence" value="ECO:0007669"/>
    <property type="project" value="InterPro"/>
</dbReference>
<dbReference type="Proteomes" id="UP000198906">
    <property type="component" value="Unassembled WGS sequence"/>
</dbReference>
<evidence type="ECO:0000313" key="3">
    <source>
        <dbReference type="Proteomes" id="UP000198906"/>
    </source>
</evidence>
<evidence type="ECO:0000259" key="1">
    <source>
        <dbReference type="Pfam" id="PF04101"/>
    </source>
</evidence>
<dbReference type="SUPFAM" id="SSF53756">
    <property type="entry name" value="UDP-Glycosyltransferase/glycogen phosphorylase"/>
    <property type="match status" value="1"/>
</dbReference>